<keyword evidence="1" id="KW-0812">Transmembrane</keyword>
<comment type="caution">
    <text evidence="2">The sequence shown here is derived from an EMBL/GenBank/DDBJ whole genome shotgun (WGS) entry which is preliminary data.</text>
</comment>
<keyword evidence="1" id="KW-1133">Transmembrane helix</keyword>
<feature type="transmembrane region" description="Helical" evidence="1">
    <location>
        <begin position="376"/>
        <end position="398"/>
    </location>
</feature>
<proteinExistence type="predicted"/>
<dbReference type="EMBL" id="CAJNOJ010000351">
    <property type="protein sequence ID" value="CAF1412983.1"/>
    <property type="molecule type" value="Genomic_DNA"/>
</dbReference>
<feature type="transmembrane region" description="Helical" evidence="1">
    <location>
        <begin position="44"/>
        <end position="66"/>
    </location>
</feature>
<protein>
    <submittedName>
        <fullName evidence="2">Uncharacterized protein</fullName>
    </submittedName>
</protein>
<dbReference type="Proteomes" id="UP000663852">
    <property type="component" value="Unassembled WGS sequence"/>
</dbReference>
<dbReference type="OrthoDB" id="10046728at2759"/>
<sequence>MNTRLIRAVLIKSAKIITNLNLFQSIPPSVNEHHLKNERISTRLFILLLALSLVILLLYNSLITVIKTDSITKPTFEEYEQLYETHPITLTCPCDTILISYETILNINYTLHQVCTSFLTSEQWFMYLYNTSNNISNGSISDSRQSVPFLFQALSVFCQLANRTISDGLFQFRLNQYISTTVTPENLFQSQIQTFIRQFNSSITKNFIRSLDLVQSITHTNVLYSARQTNYRLSLLDNATHVGSVPVMYSECDCYSSAKCTEQVSVSTPDAHVLSNVSGLYRGCYTIEALLQSTLECFYDQICINNLRSYLNISSTVNMTALDSSSKTRYSVKSTIKELLDQLMIEEWNPSWSYESYYNECQPIECTYIHETKNGIVYIITALFGLVGGLITVLKIVVPRLVKFIRWIIRKWRKKITPQMSTVGT</sequence>
<reference evidence="2" key="1">
    <citation type="submission" date="2021-02" db="EMBL/GenBank/DDBJ databases">
        <authorList>
            <person name="Nowell W R."/>
        </authorList>
    </citation>
    <scope>NUCLEOTIDE SEQUENCE</scope>
</reference>
<evidence type="ECO:0000256" key="1">
    <source>
        <dbReference type="SAM" id="Phobius"/>
    </source>
</evidence>
<accession>A0A815LRL3</accession>
<evidence type="ECO:0000313" key="3">
    <source>
        <dbReference type="Proteomes" id="UP000663852"/>
    </source>
</evidence>
<organism evidence="2 3">
    <name type="scientific">Adineta ricciae</name>
    <name type="common">Rotifer</name>
    <dbReference type="NCBI Taxonomy" id="249248"/>
    <lineage>
        <taxon>Eukaryota</taxon>
        <taxon>Metazoa</taxon>
        <taxon>Spiralia</taxon>
        <taxon>Gnathifera</taxon>
        <taxon>Rotifera</taxon>
        <taxon>Eurotatoria</taxon>
        <taxon>Bdelloidea</taxon>
        <taxon>Adinetida</taxon>
        <taxon>Adinetidae</taxon>
        <taxon>Adineta</taxon>
    </lineage>
</organism>
<name>A0A815LRL3_ADIRI</name>
<dbReference type="AlphaFoldDB" id="A0A815LRL3"/>
<evidence type="ECO:0000313" key="2">
    <source>
        <dbReference type="EMBL" id="CAF1412983.1"/>
    </source>
</evidence>
<gene>
    <name evidence="2" type="ORF">EDS130_LOCUS36873</name>
</gene>
<keyword evidence="1" id="KW-0472">Membrane</keyword>